<proteinExistence type="predicted"/>
<evidence type="ECO:0000313" key="4">
    <source>
        <dbReference type="Proteomes" id="UP000031594"/>
    </source>
</evidence>
<name>A0A0C1RW63_9BACT</name>
<sequence length="382" mass="44507">MKTIKVLIAFINYGPYHIARAKELLKYKEINPIFLELSSSTLAHPWSVRREDSIPLITLLNRPYERITKKESWEMMKQKLEELDPDVFIGAGFGEPWIRKSFMLMKLKKKATVLFFSTLKTDRKRFWIKENFKKMFMNFLFDAALVGGKKHKDYLVDLGYPENKIWEYGEVVDNSFFVKQSIQVKANEDVWRQKLSLPKNYFLYIGRMDPEKNLSFLLNAYKKYQLSGGMWDLILIGKGKEKEKLMDFVISQKLYNIHFFDYLPTELLPPYYALAKAFILPSLIEPWGLVVNEAMACGLPVIVSKNCGCVSELVSKENGFIFDPHNSEELALILLKISQMDKKLLASMSECSQKKIELYSPQNWAKSIVESSLFAWNSKKTF</sequence>
<dbReference type="Gene3D" id="3.40.50.2000">
    <property type="entry name" value="Glycogen Phosphorylase B"/>
    <property type="match status" value="2"/>
</dbReference>
<dbReference type="EMBL" id="JQNX01000001">
    <property type="protein sequence ID" value="KIE59171.1"/>
    <property type="molecule type" value="Genomic_DNA"/>
</dbReference>
<dbReference type="InterPro" id="IPR001296">
    <property type="entry name" value="Glyco_trans_1"/>
</dbReference>
<dbReference type="KEGG" id="mkc:kam1_1666"/>
<dbReference type="Proteomes" id="UP000315925">
    <property type="component" value="Chromosome"/>
</dbReference>
<keyword evidence="3" id="KW-0808">Transferase</keyword>
<evidence type="ECO:0000313" key="2">
    <source>
        <dbReference type="EMBL" id="KIE59171.1"/>
    </source>
</evidence>
<dbReference type="EMBL" id="CP037899">
    <property type="protein sequence ID" value="QDQ42881.1"/>
    <property type="molecule type" value="Genomic_DNA"/>
</dbReference>
<reference evidence="5" key="3">
    <citation type="submission" date="2019-03" db="EMBL/GenBank/DDBJ databases">
        <title>Complete genome of Methylacidiphilum kamchatkense Kam1.</title>
        <authorList>
            <person name="Kruse T."/>
            <person name="Murarilal Ratnadevi C."/>
            <person name="Erikstad H.-A."/>
            <person name="Birkeland N.-K."/>
        </authorList>
    </citation>
    <scope>NUCLEOTIDE SEQUENCE [LARGE SCALE GENOMIC DNA]</scope>
    <source>
        <strain evidence="5">kam1</strain>
    </source>
</reference>
<feature type="domain" description="Glycosyl transferase family 1" evidence="1">
    <location>
        <begin position="191"/>
        <end position="351"/>
    </location>
</feature>
<dbReference type="AlphaFoldDB" id="A0A0C1RW63"/>
<dbReference type="RefSeq" id="WP_039720472.1">
    <property type="nucleotide sequence ID" value="NZ_CP037899.1"/>
</dbReference>
<dbReference type="GO" id="GO:0016757">
    <property type="term" value="F:glycosyltransferase activity"/>
    <property type="evidence" value="ECO:0007669"/>
    <property type="project" value="InterPro"/>
</dbReference>
<dbReference type="SUPFAM" id="SSF53756">
    <property type="entry name" value="UDP-Glycosyltransferase/glycogen phosphorylase"/>
    <property type="match status" value="1"/>
</dbReference>
<dbReference type="PANTHER" id="PTHR45947:SF3">
    <property type="entry name" value="SULFOQUINOVOSYL TRANSFERASE SQD2"/>
    <property type="match status" value="1"/>
</dbReference>
<accession>A0A0C1RW63</accession>
<dbReference type="PANTHER" id="PTHR45947">
    <property type="entry name" value="SULFOQUINOVOSYL TRANSFERASE SQD2"/>
    <property type="match status" value="1"/>
</dbReference>
<dbReference type="InterPro" id="IPR050194">
    <property type="entry name" value="Glycosyltransferase_grp1"/>
</dbReference>
<dbReference type="OrthoDB" id="9795068at2"/>
<reference evidence="3" key="2">
    <citation type="journal article" date="2019" name="BMC Genomics">
        <title>Complete genome sequence analysis of the thermoacidophilic verrucomicrobial methanotroph 'Candidatus Methylacidiphilum kamchatkense' strain Kam1 and comparison with its closest relatives.</title>
        <authorList>
            <person name="Kruse T."/>
            <person name="Ratnadevi C.M."/>
            <person name="Erikstad H.A."/>
            <person name="Birkeland N.K."/>
        </authorList>
    </citation>
    <scope>NUCLEOTIDE SEQUENCE</scope>
    <source>
        <strain evidence="3">Kam1</strain>
    </source>
</reference>
<gene>
    <name evidence="2" type="ORF">A946_00040</name>
    <name evidence="3" type="ORF">kam1_1666</name>
</gene>
<dbReference type="Proteomes" id="UP000031594">
    <property type="component" value="Unassembled WGS sequence"/>
</dbReference>
<keyword evidence="4" id="KW-1185">Reference proteome</keyword>
<evidence type="ECO:0000313" key="5">
    <source>
        <dbReference type="Proteomes" id="UP000315925"/>
    </source>
</evidence>
<reference evidence="2 4" key="1">
    <citation type="submission" date="2014-08" db="EMBL/GenBank/DDBJ databases">
        <title>Methylacidiphilum kamchatkense strain Kam1 draft genome sequence.</title>
        <authorList>
            <person name="Birkeland N.-K."/>
            <person name="Erikstad H.A."/>
        </authorList>
    </citation>
    <scope>NUCLEOTIDE SEQUENCE [LARGE SCALE GENOMIC DNA]</scope>
    <source>
        <strain evidence="2 4">Kam1</strain>
    </source>
</reference>
<evidence type="ECO:0000259" key="1">
    <source>
        <dbReference type="Pfam" id="PF00534"/>
    </source>
</evidence>
<dbReference type="STRING" id="1202785.A946_00040"/>
<dbReference type="Pfam" id="PF00534">
    <property type="entry name" value="Glycos_transf_1"/>
    <property type="match status" value="1"/>
</dbReference>
<evidence type="ECO:0000313" key="3">
    <source>
        <dbReference type="EMBL" id="QDQ42881.1"/>
    </source>
</evidence>
<organism evidence="3 5">
    <name type="scientific">Methylacidiphilum kamchatkense Kam1</name>
    <dbReference type="NCBI Taxonomy" id="1202785"/>
    <lineage>
        <taxon>Bacteria</taxon>
        <taxon>Pseudomonadati</taxon>
        <taxon>Verrucomicrobiota</taxon>
        <taxon>Methylacidiphilae</taxon>
        <taxon>Methylacidiphilales</taxon>
        <taxon>Methylacidiphilaceae</taxon>
        <taxon>Methylacidiphilum (ex Ratnadevi et al. 2023)</taxon>
    </lineage>
</organism>
<protein>
    <submittedName>
        <fullName evidence="3">Glycosyltransferase involved in cell wall biosynthesis</fullName>
    </submittedName>
</protein>